<keyword evidence="2" id="KW-1185">Reference proteome</keyword>
<sequence>MINCTSSVHSCNQVIGFPCRQQLQAYCGGQRSYQRRTFVRGSPPFIPLVLDHFATKGILADISQLPPDIKLEGHRYVLKGATFYSGNHYRGAVKRGGNWFHYDGLWERQQPGSGLRLGGTATPHGFMLSSCIYLKALLLGAQKEPGIFTTDTGRRQALRVHWQQATLLLWLLDSEHPILKDDKQHLMSIMQDLVFAKTHQEFEEIEPLFLSDIFFVWSAVS</sequence>
<dbReference type="Proteomes" id="UP001159405">
    <property type="component" value="Unassembled WGS sequence"/>
</dbReference>
<dbReference type="InterPro" id="IPR040029">
    <property type="entry name" value="C14orf28-like"/>
</dbReference>
<reference evidence="1 2" key="1">
    <citation type="submission" date="2022-05" db="EMBL/GenBank/DDBJ databases">
        <authorList>
            <consortium name="Genoscope - CEA"/>
            <person name="William W."/>
        </authorList>
    </citation>
    <scope>NUCLEOTIDE SEQUENCE [LARGE SCALE GENOMIC DNA]</scope>
</reference>
<dbReference type="PANTHER" id="PTHR35350">
    <property type="entry name" value="HYPOTHETICAL LOC314168"/>
    <property type="match status" value="1"/>
</dbReference>
<comment type="caution">
    <text evidence="1">The sequence shown here is derived from an EMBL/GenBank/DDBJ whole genome shotgun (WGS) entry which is preliminary data.</text>
</comment>
<dbReference type="PANTHER" id="PTHR35350:SF1">
    <property type="entry name" value="HYPOTHETICAL LOC314168"/>
    <property type="match status" value="1"/>
</dbReference>
<accession>A0ABN8QCT2</accession>
<evidence type="ECO:0000313" key="1">
    <source>
        <dbReference type="EMBL" id="CAH3159231.1"/>
    </source>
</evidence>
<name>A0ABN8QCT2_9CNID</name>
<proteinExistence type="predicted"/>
<organism evidence="1 2">
    <name type="scientific">Porites lobata</name>
    <dbReference type="NCBI Taxonomy" id="104759"/>
    <lineage>
        <taxon>Eukaryota</taxon>
        <taxon>Metazoa</taxon>
        <taxon>Cnidaria</taxon>
        <taxon>Anthozoa</taxon>
        <taxon>Hexacorallia</taxon>
        <taxon>Scleractinia</taxon>
        <taxon>Fungiina</taxon>
        <taxon>Poritidae</taxon>
        <taxon>Porites</taxon>
    </lineage>
</organism>
<gene>
    <name evidence="1" type="ORF">PLOB_00003565</name>
</gene>
<protein>
    <submittedName>
        <fullName evidence="1">Uncharacterized protein</fullName>
    </submittedName>
</protein>
<dbReference type="EMBL" id="CALNXK010000113">
    <property type="protein sequence ID" value="CAH3159231.1"/>
    <property type="molecule type" value="Genomic_DNA"/>
</dbReference>
<evidence type="ECO:0000313" key="2">
    <source>
        <dbReference type="Proteomes" id="UP001159405"/>
    </source>
</evidence>